<proteinExistence type="predicted"/>
<dbReference type="EC" id="2.3.1.-" evidence="4"/>
<name>A0ABW2N6J2_9ACTN</name>
<gene>
    <name evidence="4" type="ORF">ACFQO6_21745</name>
</gene>
<evidence type="ECO:0000313" key="4">
    <source>
        <dbReference type="EMBL" id="MFC7362909.1"/>
    </source>
</evidence>
<dbReference type="Pfam" id="PF00583">
    <property type="entry name" value="Acetyltransf_1"/>
    <property type="match status" value="1"/>
</dbReference>
<dbReference type="PROSITE" id="PS51186">
    <property type="entry name" value="GNAT"/>
    <property type="match status" value="1"/>
</dbReference>
<dbReference type="InterPro" id="IPR050832">
    <property type="entry name" value="Bact_Acetyltransf"/>
</dbReference>
<reference evidence="5" key="1">
    <citation type="journal article" date="2019" name="Int. J. Syst. Evol. Microbiol.">
        <title>The Global Catalogue of Microorganisms (GCM) 10K type strain sequencing project: providing services to taxonomists for standard genome sequencing and annotation.</title>
        <authorList>
            <consortium name="The Broad Institute Genomics Platform"/>
            <consortium name="The Broad Institute Genome Sequencing Center for Infectious Disease"/>
            <person name="Wu L."/>
            <person name="Ma J."/>
        </authorList>
    </citation>
    <scope>NUCLEOTIDE SEQUENCE [LARGE SCALE GENOMIC DNA]</scope>
    <source>
        <strain evidence="5">FCH27</strain>
    </source>
</reference>
<sequence length="164" mass="18008">MPRTVITPITDAAARQLAVDVWVAARLATGRPPSPQRMQRVAAKVEARVEAGDVALLAHYGDRVAGMLVAEPFRDDGVLAPASGHLSMLFVDPALWGCGVGGALVRSLQRREHGPGWTRLSVWTREENRRARRLYTARGFADTGERAALHEGEIIHRLEWRAAD</sequence>
<keyword evidence="5" id="KW-1185">Reference proteome</keyword>
<protein>
    <submittedName>
        <fullName evidence="4">GNAT family N-acetyltransferase</fullName>
        <ecNumber evidence="4">2.3.1.-</ecNumber>
    </submittedName>
</protein>
<evidence type="ECO:0000256" key="2">
    <source>
        <dbReference type="ARBA" id="ARBA00023315"/>
    </source>
</evidence>
<evidence type="ECO:0000256" key="1">
    <source>
        <dbReference type="ARBA" id="ARBA00022679"/>
    </source>
</evidence>
<dbReference type="PANTHER" id="PTHR43877">
    <property type="entry name" value="AMINOALKYLPHOSPHONATE N-ACETYLTRANSFERASE-RELATED-RELATED"/>
    <property type="match status" value="1"/>
</dbReference>
<dbReference type="RefSeq" id="WP_255891296.1">
    <property type="nucleotide sequence ID" value="NZ_JAFMZM010000004.1"/>
</dbReference>
<dbReference type="Proteomes" id="UP001596524">
    <property type="component" value="Unassembled WGS sequence"/>
</dbReference>
<dbReference type="GO" id="GO:0016746">
    <property type="term" value="F:acyltransferase activity"/>
    <property type="evidence" value="ECO:0007669"/>
    <property type="project" value="UniProtKB-KW"/>
</dbReference>
<dbReference type="CDD" id="cd04301">
    <property type="entry name" value="NAT_SF"/>
    <property type="match status" value="1"/>
</dbReference>
<dbReference type="InterPro" id="IPR016181">
    <property type="entry name" value="Acyl_CoA_acyltransferase"/>
</dbReference>
<keyword evidence="2 4" id="KW-0012">Acyltransferase</keyword>
<evidence type="ECO:0000313" key="5">
    <source>
        <dbReference type="Proteomes" id="UP001596524"/>
    </source>
</evidence>
<organism evidence="4 5">
    <name type="scientific">Nocardioides astragali</name>
    <dbReference type="NCBI Taxonomy" id="1776736"/>
    <lineage>
        <taxon>Bacteria</taxon>
        <taxon>Bacillati</taxon>
        <taxon>Actinomycetota</taxon>
        <taxon>Actinomycetes</taxon>
        <taxon>Propionibacteriales</taxon>
        <taxon>Nocardioidaceae</taxon>
        <taxon>Nocardioides</taxon>
    </lineage>
</organism>
<dbReference type="InterPro" id="IPR000182">
    <property type="entry name" value="GNAT_dom"/>
</dbReference>
<dbReference type="SUPFAM" id="SSF55729">
    <property type="entry name" value="Acyl-CoA N-acyltransferases (Nat)"/>
    <property type="match status" value="1"/>
</dbReference>
<feature type="domain" description="N-acetyltransferase" evidence="3">
    <location>
        <begin position="4"/>
        <end position="161"/>
    </location>
</feature>
<evidence type="ECO:0000259" key="3">
    <source>
        <dbReference type="PROSITE" id="PS51186"/>
    </source>
</evidence>
<dbReference type="Gene3D" id="3.40.630.30">
    <property type="match status" value="1"/>
</dbReference>
<dbReference type="EMBL" id="JBHTCH010000028">
    <property type="protein sequence ID" value="MFC7362909.1"/>
    <property type="molecule type" value="Genomic_DNA"/>
</dbReference>
<comment type="caution">
    <text evidence="4">The sequence shown here is derived from an EMBL/GenBank/DDBJ whole genome shotgun (WGS) entry which is preliminary data.</text>
</comment>
<accession>A0ABW2N6J2</accession>
<keyword evidence="1 4" id="KW-0808">Transferase</keyword>